<sequence length="89" mass="9598">MLGGQWLYGRVLAACWDDPKTRMVPGHQASFQGLSHLPGDPNSDRAKKLDHYITLRILAKNGQCRPPTGVCACLGLLGTPGTGWGRGVR</sequence>
<keyword evidence="2" id="KW-1185">Reference proteome</keyword>
<name>S8BS85_9LAMI</name>
<accession>S8BS85</accession>
<organism evidence="1 2">
    <name type="scientific">Genlisea aurea</name>
    <dbReference type="NCBI Taxonomy" id="192259"/>
    <lineage>
        <taxon>Eukaryota</taxon>
        <taxon>Viridiplantae</taxon>
        <taxon>Streptophyta</taxon>
        <taxon>Embryophyta</taxon>
        <taxon>Tracheophyta</taxon>
        <taxon>Spermatophyta</taxon>
        <taxon>Magnoliopsida</taxon>
        <taxon>eudicotyledons</taxon>
        <taxon>Gunneridae</taxon>
        <taxon>Pentapetalae</taxon>
        <taxon>asterids</taxon>
        <taxon>lamiids</taxon>
        <taxon>Lamiales</taxon>
        <taxon>Lentibulariaceae</taxon>
        <taxon>Genlisea</taxon>
    </lineage>
</organism>
<comment type="caution">
    <text evidence="1">The sequence shown here is derived from an EMBL/GenBank/DDBJ whole genome shotgun (WGS) entry which is preliminary data.</text>
</comment>
<gene>
    <name evidence="1" type="ORF">M569_17408</name>
</gene>
<proteinExistence type="predicted"/>
<protein>
    <submittedName>
        <fullName evidence="1">Uncharacterized protein</fullName>
    </submittedName>
</protein>
<dbReference type="EMBL" id="AUSU01010258">
    <property type="protein sequence ID" value="EPS57410.1"/>
    <property type="molecule type" value="Genomic_DNA"/>
</dbReference>
<dbReference type="AlphaFoldDB" id="S8BS85"/>
<reference evidence="1 2" key="1">
    <citation type="journal article" date="2013" name="BMC Genomics">
        <title>The miniature genome of a carnivorous plant Genlisea aurea contains a low number of genes and short non-coding sequences.</title>
        <authorList>
            <person name="Leushkin E.V."/>
            <person name="Sutormin R.A."/>
            <person name="Nabieva E.R."/>
            <person name="Penin A.A."/>
            <person name="Kondrashov A.S."/>
            <person name="Logacheva M.D."/>
        </authorList>
    </citation>
    <scope>NUCLEOTIDE SEQUENCE [LARGE SCALE GENOMIC DNA]</scope>
</reference>
<evidence type="ECO:0000313" key="1">
    <source>
        <dbReference type="EMBL" id="EPS57410.1"/>
    </source>
</evidence>
<dbReference type="Proteomes" id="UP000015453">
    <property type="component" value="Unassembled WGS sequence"/>
</dbReference>
<evidence type="ECO:0000313" key="2">
    <source>
        <dbReference type="Proteomes" id="UP000015453"/>
    </source>
</evidence>